<feature type="transmembrane region" description="Helical" evidence="6">
    <location>
        <begin position="327"/>
        <end position="345"/>
    </location>
</feature>
<feature type="transmembrane region" description="Helical" evidence="6">
    <location>
        <begin position="108"/>
        <end position="128"/>
    </location>
</feature>
<dbReference type="KEGG" id="bpor:BPO_2432"/>
<dbReference type="GO" id="GO:0005886">
    <property type="term" value="C:plasma membrane"/>
    <property type="evidence" value="ECO:0007669"/>
    <property type="project" value="UniProtKB-SubCell"/>
</dbReference>
<feature type="transmembrane region" description="Helical" evidence="6">
    <location>
        <begin position="34"/>
        <end position="52"/>
    </location>
</feature>
<evidence type="ECO:0000256" key="3">
    <source>
        <dbReference type="ARBA" id="ARBA00022692"/>
    </source>
</evidence>
<feature type="transmembrane region" description="Helical" evidence="6">
    <location>
        <begin position="245"/>
        <end position="271"/>
    </location>
</feature>
<feature type="transmembrane region" description="Helical" evidence="6">
    <location>
        <begin position="382"/>
        <end position="405"/>
    </location>
</feature>
<proteinExistence type="predicted"/>
<evidence type="ECO:0000313" key="7">
    <source>
        <dbReference type="EMBL" id="WOC53079.1"/>
    </source>
</evidence>
<dbReference type="RefSeq" id="WP_327984368.1">
    <property type="nucleotide sequence ID" value="NZ_CP136426.1"/>
</dbReference>
<organism evidence="7 8">
    <name type="scientific">Bergeyella porcorum</name>
    <dbReference type="NCBI Taxonomy" id="1735111"/>
    <lineage>
        <taxon>Bacteria</taxon>
        <taxon>Pseudomonadati</taxon>
        <taxon>Bacteroidota</taxon>
        <taxon>Flavobacteriia</taxon>
        <taxon>Flavobacteriales</taxon>
        <taxon>Weeksellaceae</taxon>
        <taxon>Bergeyella</taxon>
    </lineage>
</organism>
<keyword evidence="5 6" id="KW-0472">Membrane</keyword>
<protein>
    <submittedName>
        <fullName evidence="7">Polysaccharide biosynthesis protein</fullName>
    </submittedName>
</protein>
<dbReference type="EMBL" id="CP136426">
    <property type="protein sequence ID" value="WOC53079.1"/>
    <property type="molecule type" value="Genomic_DNA"/>
</dbReference>
<keyword evidence="4 6" id="KW-1133">Transmembrane helix</keyword>
<evidence type="ECO:0000256" key="4">
    <source>
        <dbReference type="ARBA" id="ARBA00022989"/>
    </source>
</evidence>
<dbReference type="Proteomes" id="UP001432059">
    <property type="component" value="Chromosome"/>
</dbReference>
<feature type="transmembrane region" description="Helical" evidence="6">
    <location>
        <begin position="412"/>
        <end position="435"/>
    </location>
</feature>
<feature type="transmembrane region" description="Helical" evidence="6">
    <location>
        <begin position="140"/>
        <end position="159"/>
    </location>
</feature>
<keyword evidence="8" id="KW-1185">Reference proteome</keyword>
<sequence length="480" mass="55013">MKYSIIGYLGFLLGTFSNIFIFPNDMAFYGKIRYVLPMVEMLLPLVVFGLSYSNIKFYNQVHQEGKHQNMLSLTLGAVTVNFSIFILGFFALSALFPQLKTLKLWEMRGIILPLILVMALSSVFNKYLSNYKRIAIPNIFDNLFPKIANILAFCAFFYFGLSEQWAFSLFFSVFMLAFFGYITYANSLERLRLDFSTDYFRKDGLWKAFLNYGFFCFLGNIGNYIAMRIDNVMISEFIGFEYNGVYSTVFTIIMLVNIPQMGVNNISAPIINQSIINRDFEGLDKFHKKTSLSLFALGMVGFSCILIGFPYLTELMKNGALLRQAEPVIWILGVAMVFDLATGFNNQIISMSQYYRFNIVIILILAGLNVLLNYLFLTQTDWGIYGVAMATAISLTVFNIIKIVFNYAKFRVFPLTIEMLYVVVLCSLSITVVLLLPDFNNALVNLFYKPAVLLMFLLLGNHFLKIYPIPYDKLKKLLRK</sequence>
<evidence type="ECO:0000256" key="1">
    <source>
        <dbReference type="ARBA" id="ARBA00004651"/>
    </source>
</evidence>
<evidence type="ECO:0000256" key="5">
    <source>
        <dbReference type="ARBA" id="ARBA00023136"/>
    </source>
</evidence>
<comment type="subcellular location">
    <subcellularLocation>
        <location evidence="1">Cell membrane</location>
        <topology evidence="1">Multi-pass membrane protein</topology>
    </subcellularLocation>
</comment>
<evidence type="ECO:0000256" key="6">
    <source>
        <dbReference type="SAM" id="Phobius"/>
    </source>
</evidence>
<evidence type="ECO:0000256" key="2">
    <source>
        <dbReference type="ARBA" id="ARBA00022475"/>
    </source>
</evidence>
<feature type="transmembrane region" description="Helical" evidence="6">
    <location>
        <begin position="447"/>
        <end position="467"/>
    </location>
</feature>
<dbReference type="InterPro" id="IPR050833">
    <property type="entry name" value="Poly_Biosynth_Transport"/>
</dbReference>
<reference evidence="7" key="1">
    <citation type="submission" date="2023-10" db="EMBL/GenBank/DDBJ databases">
        <title>Characterization and whole genome sequencing of a novel strain of Bergeyella porcorum QD2021 isolated from pig.</title>
        <authorList>
            <person name="Liu G."/>
            <person name="Chen C."/>
            <person name="Han X."/>
        </authorList>
    </citation>
    <scope>NUCLEOTIDE SEQUENCE</scope>
    <source>
        <strain evidence="7">QD2021</strain>
    </source>
</reference>
<name>A0AAU0F2T7_9FLAO</name>
<gene>
    <name evidence="7" type="ORF">BPO_2432</name>
</gene>
<dbReference type="PANTHER" id="PTHR30250:SF11">
    <property type="entry name" value="O-ANTIGEN TRANSPORTER-RELATED"/>
    <property type="match status" value="1"/>
</dbReference>
<feature type="transmembrane region" description="Helical" evidence="6">
    <location>
        <begin position="165"/>
        <end position="184"/>
    </location>
</feature>
<feature type="transmembrane region" description="Helical" evidence="6">
    <location>
        <begin position="73"/>
        <end position="96"/>
    </location>
</feature>
<dbReference type="Pfam" id="PF01943">
    <property type="entry name" value="Polysacc_synt"/>
    <property type="match status" value="1"/>
</dbReference>
<keyword evidence="2" id="KW-1003">Cell membrane</keyword>
<evidence type="ECO:0000313" key="8">
    <source>
        <dbReference type="Proteomes" id="UP001432059"/>
    </source>
</evidence>
<feature type="transmembrane region" description="Helical" evidence="6">
    <location>
        <begin position="292"/>
        <end position="312"/>
    </location>
</feature>
<feature type="transmembrane region" description="Helical" evidence="6">
    <location>
        <begin position="5"/>
        <end position="22"/>
    </location>
</feature>
<accession>A0AAU0F2T7</accession>
<keyword evidence="3 6" id="KW-0812">Transmembrane</keyword>
<feature type="transmembrane region" description="Helical" evidence="6">
    <location>
        <begin position="205"/>
        <end position="225"/>
    </location>
</feature>
<dbReference type="PANTHER" id="PTHR30250">
    <property type="entry name" value="PST FAMILY PREDICTED COLANIC ACID TRANSPORTER"/>
    <property type="match status" value="1"/>
</dbReference>
<dbReference type="AlphaFoldDB" id="A0AAU0F2T7"/>
<dbReference type="InterPro" id="IPR002797">
    <property type="entry name" value="Polysacc_synth"/>
</dbReference>
<feature type="transmembrane region" description="Helical" evidence="6">
    <location>
        <begin position="357"/>
        <end position="376"/>
    </location>
</feature>